<proteinExistence type="predicted"/>
<dbReference type="SUPFAM" id="SSF53098">
    <property type="entry name" value="Ribonuclease H-like"/>
    <property type="match status" value="1"/>
</dbReference>
<dbReference type="InterPro" id="IPR047650">
    <property type="entry name" value="Transpos_IS110"/>
</dbReference>
<dbReference type="InterPro" id="IPR036397">
    <property type="entry name" value="RNaseH_sf"/>
</dbReference>
<dbReference type="Pfam" id="PF02371">
    <property type="entry name" value="Transposase_20"/>
    <property type="match status" value="1"/>
</dbReference>
<dbReference type="PANTHER" id="PTHR33055:SF3">
    <property type="entry name" value="PUTATIVE TRANSPOSASE FOR IS117-RELATED"/>
    <property type="match status" value="1"/>
</dbReference>
<name>X1FAR0_9ZZZZ</name>
<dbReference type="GO" id="GO:0006313">
    <property type="term" value="P:DNA transposition"/>
    <property type="evidence" value="ECO:0007669"/>
    <property type="project" value="InterPro"/>
</dbReference>
<dbReference type="Pfam" id="PF13683">
    <property type="entry name" value="rve_3"/>
    <property type="match status" value="1"/>
</dbReference>
<organism evidence="2">
    <name type="scientific">marine sediment metagenome</name>
    <dbReference type="NCBI Taxonomy" id="412755"/>
    <lineage>
        <taxon>unclassified sequences</taxon>
        <taxon>metagenomes</taxon>
        <taxon>ecological metagenomes</taxon>
    </lineage>
</organism>
<dbReference type="InterPro" id="IPR001584">
    <property type="entry name" value="Integrase_cat-core"/>
</dbReference>
<dbReference type="InterPro" id="IPR012337">
    <property type="entry name" value="RNaseH-like_sf"/>
</dbReference>
<reference evidence="2" key="1">
    <citation type="journal article" date="2014" name="Front. Microbiol.">
        <title>High frequency of phylogenetically diverse reductive dehalogenase-homologous genes in deep subseafloor sedimentary metagenomes.</title>
        <authorList>
            <person name="Kawai M."/>
            <person name="Futagami T."/>
            <person name="Toyoda A."/>
            <person name="Takaki Y."/>
            <person name="Nishi S."/>
            <person name="Hori S."/>
            <person name="Arai W."/>
            <person name="Tsubouchi T."/>
            <person name="Morono Y."/>
            <person name="Uchiyama I."/>
            <person name="Ito T."/>
            <person name="Fujiyama A."/>
            <person name="Inagaki F."/>
            <person name="Takami H."/>
        </authorList>
    </citation>
    <scope>NUCLEOTIDE SEQUENCE</scope>
    <source>
        <strain evidence="2">Expedition CK06-06</strain>
    </source>
</reference>
<evidence type="ECO:0000259" key="1">
    <source>
        <dbReference type="PROSITE" id="PS50994"/>
    </source>
</evidence>
<accession>X1FAR0</accession>
<sequence>MVKEWEKHFSKEVKKRDIILVYNYPKSPKMNAFIERVNGTIQTEYLDRFYEETNVGKINEILYDCLIEYNFYRPHRSLNLLTPIEYCSKLLNNKDPEIFQKANNLKSIPGCGMLLAAHLLVITENFTKIQNSKRLAAFIGIVPYQHQSGSSISKRAKIRHFGPMPSRKLLRLAAQSVSAHNVTFRRYYLRKL</sequence>
<comment type="caution">
    <text evidence="2">The sequence shown here is derived from an EMBL/GenBank/DDBJ whole genome shotgun (WGS) entry which is preliminary data.</text>
</comment>
<evidence type="ECO:0000313" key="2">
    <source>
        <dbReference type="EMBL" id="GAH29650.1"/>
    </source>
</evidence>
<dbReference type="GO" id="GO:0015074">
    <property type="term" value="P:DNA integration"/>
    <property type="evidence" value="ECO:0007669"/>
    <property type="project" value="InterPro"/>
</dbReference>
<dbReference type="InterPro" id="IPR003346">
    <property type="entry name" value="Transposase_20"/>
</dbReference>
<feature type="non-terminal residue" evidence="2">
    <location>
        <position position="192"/>
    </location>
</feature>
<gene>
    <name evidence="2" type="ORF">S03H2_03175</name>
</gene>
<dbReference type="Gene3D" id="3.30.420.10">
    <property type="entry name" value="Ribonuclease H-like superfamily/Ribonuclease H"/>
    <property type="match status" value="1"/>
</dbReference>
<dbReference type="PROSITE" id="PS50994">
    <property type="entry name" value="INTEGRASE"/>
    <property type="match status" value="1"/>
</dbReference>
<dbReference type="AlphaFoldDB" id="X1FAR0"/>
<dbReference type="GO" id="GO:0003677">
    <property type="term" value="F:DNA binding"/>
    <property type="evidence" value="ECO:0007669"/>
    <property type="project" value="InterPro"/>
</dbReference>
<feature type="domain" description="Integrase catalytic" evidence="1">
    <location>
        <begin position="1"/>
        <end position="91"/>
    </location>
</feature>
<dbReference type="EMBL" id="BARU01001146">
    <property type="protein sequence ID" value="GAH29650.1"/>
    <property type="molecule type" value="Genomic_DNA"/>
</dbReference>
<dbReference type="PANTHER" id="PTHR33055">
    <property type="entry name" value="TRANSPOSASE FOR INSERTION SEQUENCE ELEMENT IS1111A"/>
    <property type="match status" value="1"/>
</dbReference>
<dbReference type="GO" id="GO:0004803">
    <property type="term" value="F:transposase activity"/>
    <property type="evidence" value="ECO:0007669"/>
    <property type="project" value="InterPro"/>
</dbReference>
<protein>
    <recommendedName>
        <fullName evidence="1">Integrase catalytic domain-containing protein</fullName>
    </recommendedName>
</protein>